<feature type="transmembrane region" description="Helical" evidence="1">
    <location>
        <begin position="68"/>
        <end position="86"/>
    </location>
</feature>
<sequence>MISFCSEFIDVIGLVWPIFGFWAILEFLRKDRWGWGGIISQPFLFYCAIYFPIIVIINLICLSFTADFFIDLTLAILGVIQMIIYYD</sequence>
<organism evidence="2">
    <name type="scientific">marine sediment metagenome</name>
    <dbReference type="NCBI Taxonomy" id="412755"/>
    <lineage>
        <taxon>unclassified sequences</taxon>
        <taxon>metagenomes</taxon>
        <taxon>ecological metagenomes</taxon>
    </lineage>
</organism>
<proteinExistence type="predicted"/>
<evidence type="ECO:0000313" key="2">
    <source>
        <dbReference type="EMBL" id="GAH51389.1"/>
    </source>
</evidence>
<feature type="transmembrane region" description="Helical" evidence="1">
    <location>
        <begin position="43"/>
        <end position="61"/>
    </location>
</feature>
<dbReference type="EMBL" id="BARU01018009">
    <property type="protein sequence ID" value="GAH51389.1"/>
    <property type="molecule type" value="Genomic_DNA"/>
</dbReference>
<protein>
    <submittedName>
        <fullName evidence="2">Uncharacterized protein</fullName>
    </submittedName>
</protein>
<keyword evidence="1" id="KW-0812">Transmembrane</keyword>
<reference evidence="2" key="1">
    <citation type="journal article" date="2014" name="Front. Microbiol.">
        <title>High frequency of phylogenetically diverse reductive dehalogenase-homologous genes in deep subseafloor sedimentary metagenomes.</title>
        <authorList>
            <person name="Kawai M."/>
            <person name="Futagami T."/>
            <person name="Toyoda A."/>
            <person name="Takaki Y."/>
            <person name="Nishi S."/>
            <person name="Hori S."/>
            <person name="Arai W."/>
            <person name="Tsubouchi T."/>
            <person name="Morono Y."/>
            <person name="Uchiyama I."/>
            <person name="Ito T."/>
            <person name="Fujiyama A."/>
            <person name="Inagaki F."/>
            <person name="Takami H."/>
        </authorList>
    </citation>
    <scope>NUCLEOTIDE SEQUENCE</scope>
    <source>
        <strain evidence="2">Expedition CK06-06</strain>
    </source>
</reference>
<evidence type="ECO:0000256" key="1">
    <source>
        <dbReference type="SAM" id="Phobius"/>
    </source>
</evidence>
<keyword evidence="1" id="KW-1133">Transmembrane helix</keyword>
<comment type="caution">
    <text evidence="2">The sequence shown here is derived from an EMBL/GenBank/DDBJ whole genome shotgun (WGS) entry which is preliminary data.</text>
</comment>
<feature type="transmembrane region" description="Helical" evidence="1">
    <location>
        <begin position="7"/>
        <end position="28"/>
    </location>
</feature>
<name>X1HC14_9ZZZZ</name>
<keyword evidence="1" id="KW-0472">Membrane</keyword>
<gene>
    <name evidence="2" type="ORF">S03H2_29807</name>
</gene>
<dbReference type="AlphaFoldDB" id="X1HC14"/>
<accession>X1HC14</accession>